<dbReference type="AlphaFoldDB" id="X1LRC1"/>
<feature type="non-terminal residue" evidence="2">
    <location>
        <position position="1"/>
    </location>
</feature>
<keyword evidence="1" id="KW-0472">Membrane</keyword>
<protein>
    <submittedName>
        <fullName evidence="2">Uncharacterized protein</fullName>
    </submittedName>
</protein>
<dbReference type="EMBL" id="BARV01011469">
    <property type="protein sequence ID" value="GAI08361.1"/>
    <property type="molecule type" value="Genomic_DNA"/>
</dbReference>
<keyword evidence="1" id="KW-0812">Transmembrane</keyword>
<name>X1LRC1_9ZZZZ</name>
<organism evidence="2">
    <name type="scientific">marine sediment metagenome</name>
    <dbReference type="NCBI Taxonomy" id="412755"/>
    <lineage>
        <taxon>unclassified sequences</taxon>
        <taxon>metagenomes</taxon>
        <taxon>ecological metagenomes</taxon>
    </lineage>
</organism>
<evidence type="ECO:0000313" key="2">
    <source>
        <dbReference type="EMBL" id="GAI08361.1"/>
    </source>
</evidence>
<sequence>PRFLTDSEFRKNKLVYIFVRPFRLYFNPEQREQWLREMVSGGQNKHMLSNEDAQVILSQVKEPFIQKYLKSLAVHICTLPVTQIVSVLVAWVYARMHPELSAAQTAVAVAAILVLFQITPISPGSLVRGFYVLYLVIKERNFKDYNIVVFLGFFKYIGYLAFPIQMTHHYPVLARFMAAHWATEVVHIVPVFGERGALLEHWSCGTVTVALRTVVFPQSSTAL</sequence>
<feature type="transmembrane region" description="Helical" evidence="1">
    <location>
        <begin position="145"/>
        <end position="162"/>
    </location>
</feature>
<comment type="caution">
    <text evidence="2">The sequence shown here is derived from an EMBL/GenBank/DDBJ whole genome shotgun (WGS) entry which is preliminary data.</text>
</comment>
<proteinExistence type="predicted"/>
<keyword evidence="1" id="KW-1133">Transmembrane helix</keyword>
<feature type="transmembrane region" description="Helical" evidence="1">
    <location>
        <begin position="72"/>
        <end position="94"/>
    </location>
</feature>
<reference evidence="2" key="1">
    <citation type="journal article" date="2014" name="Front. Microbiol.">
        <title>High frequency of phylogenetically diverse reductive dehalogenase-homologous genes in deep subseafloor sedimentary metagenomes.</title>
        <authorList>
            <person name="Kawai M."/>
            <person name="Futagami T."/>
            <person name="Toyoda A."/>
            <person name="Takaki Y."/>
            <person name="Nishi S."/>
            <person name="Hori S."/>
            <person name="Arai W."/>
            <person name="Tsubouchi T."/>
            <person name="Morono Y."/>
            <person name="Uchiyama I."/>
            <person name="Ito T."/>
            <person name="Fujiyama A."/>
            <person name="Inagaki F."/>
            <person name="Takami H."/>
        </authorList>
    </citation>
    <scope>NUCLEOTIDE SEQUENCE</scope>
    <source>
        <strain evidence="2">Expedition CK06-06</strain>
    </source>
</reference>
<gene>
    <name evidence="2" type="ORF">S06H3_21741</name>
</gene>
<accession>X1LRC1</accession>
<feature type="transmembrane region" description="Helical" evidence="1">
    <location>
        <begin position="106"/>
        <end position="133"/>
    </location>
</feature>
<evidence type="ECO:0000256" key="1">
    <source>
        <dbReference type="SAM" id="Phobius"/>
    </source>
</evidence>